<evidence type="ECO:0008006" key="4">
    <source>
        <dbReference type="Google" id="ProtNLM"/>
    </source>
</evidence>
<dbReference type="InterPro" id="IPR025322">
    <property type="entry name" value="PADRE_dom"/>
</dbReference>
<accession>W1P911</accession>
<dbReference type="KEGG" id="atr:18434561"/>
<dbReference type="AlphaFoldDB" id="W1P911"/>
<evidence type="ECO:0000256" key="1">
    <source>
        <dbReference type="SAM" id="MobiDB-lite"/>
    </source>
</evidence>
<dbReference type="PANTHER" id="PTHR33052">
    <property type="entry name" value="DUF4228 DOMAIN PROTEIN-RELATED"/>
    <property type="match status" value="1"/>
</dbReference>
<sequence length="245" mass="28040">MGIKFMKFHMLPWCFQMMGSHISCVQFPTKPPLGTVKLIQSDGVVKIYHKPVHASDLMLQFPKHLICDGDSFFIGQKIPALSEKDELKLGHKYFLLPKHFFQSVLSFVSLASFASDQISPSPSGSSPDLMARRKTFVKKAANCRPFDIHKAPNGGLQIRVSDEFIAKLMESGSNGEEEERFRGKVCTSRELQKDYMQLVRSRPWRPKLETIKESDRERKRLVGSFGIRRRKKTQQRGPGKKLQRS</sequence>
<keyword evidence="3" id="KW-1185">Reference proteome</keyword>
<organism evidence="2 3">
    <name type="scientific">Amborella trichopoda</name>
    <dbReference type="NCBI Taxonomy" id="13333"/>
    <lineage>
        <taxon>Eukaryota</taxon>
        <taxon>Viridiplantae</taxon>
        <taxon>Streptophyta</taxon>
        <taxon>Embryophyta</taxon>
        <taxon>Tracheophyta</taxon>
        <taxon>Spermatophyta</taxon>
        <taxon>Magnoliopsida</taxon>
        <taxon>Amborellales</taxon>
        <taxon>Amborellaceae</taxon>
        <taxon>Amborella</taxon>
    </lineage>
</organism>
<dbReference type="GO" id="GO:0005634">
    <property type="term" value="C:nucleus"/>
    <property type="evidence" value="ECO:0007669"/>
    <property type="project" value="EnsemblPlants"/>
</dbReference>
<name>W1P911_AMBTC</name>
<proteinExistence type="predicted"/>
<dbReference type="OrthoDB" id="652082at2759"/>
<evidence type="ECO:0000313" key="3">
    <source>
        <dbReference type="Proteomes" id="UP000017836"/>
    </source>
</evidence>
<evidence type="ECO:0000313" key="2">
    <source>
        <dbReference type="EMBL" id="ERN06367.1"/>
    </source>
</evidence>
<dbReference type="eggNOG" id="ENOG502QZJ1">
    <property type="taxonomic scope" value="Eukaryota"/>
</dbReference>
<dbReference type="Proteomes" id="UP000017836">
    <property type="component" value="Unassembled WGS sequence"/>
</dbReference>
<dbReference type="Gramene" id="ERN06367">
    <property type="protein sequence ID" value="ERN06367"/>
    <property type="gene ID" value="AMTR_s00016p00245800"/>
</dbReference>
<dbReference type="HOGENOM" id="CLU_074228_0_1_1"/>
<protein>
    <recommendedName>
        <fullName evidence="4">DUF4228 domain-containing protein</fullName>
    </recommendedName>
</protein>
<dbReference type="GO" id="GO:0009620">
    <property type="term" value="P:response to fungus"/>
    <property type="evidence" value="ECO:0007669"/>
    <property type="project" value="EnsemblPlants"/>
</dbReference>
<feature type="compositionally biased region" description="Basic and acidic residues" evidence="1">
    <location>
        <begin position="206"/>
        <end position="220"/>
    </location>
</feature>
<reference evidence="3" key="1">
    <citation type="journal article" date="2013" name="Science">
        <title>The Amborella genome and the evolution of flowering plants.</title>
        <authorList>
            <consortium name="Amborella Genome Project"/>
        </authorList>
    </citation>
    <scope>NUCLEOTIDE SEQUENCE [LARGE SCALE GENOMIC DNA]</scope>
</reference>
<gene>
    <name evidence="2" type="ORF">AMTR_s00016p00245800</name>
</gene>
<dbReference type="EMBL" id="KI393908">
    <property type="protein sequence ID" value="ERN06367.1"/>
    <property type="molecule type" value="Genomic_DNA"/>
</dbReference>
<dbReference type="Pfam" id="PF14009">
    <property type="entry name" value="PADRE"/>
    <property type="match status" value="1"/>
</dbReference>
<dbReference type="STRING" id="13333.W1P911"/>
<dbReference type="OMA" id="NLQMIPW"/>
<feature type="compositionally biased region" description="Basic residues" evidence="1">
    <location>
        <begin position="227"/>
        <end position="245"/>
    </location>
</feature>
<feature type="region of interest" description="Disordered" evidence="1">
    <location>
        <begin position="206"/>
        <end position="245"/>
    </location>
</feature>